<gene>
    <name evidence="8" type="ORF">H4R20_002063</name>
</gene>
<dbReference type="EMBL" id="JANBUO010000281">
    <property type="protein sequence ID" value="KAJ2805517.1"/>
    <property type="molecule type" value="Genomic_DNA"/>
</dbReference>
<dbReference type="GO" id="GO:0016671">
    <property type="term" value="F:oxidoreductase activity, acting on a sulfur group of donors, disulfide as acceptor"/>
    <property type="evidence" value="ECO:0007669"/>
    <property type="project" value="InterPro"/>
</dbReference>
<evidence type="ECO:0000256" key="4">
    <source>
        <dbReference type="ARBA" id="ARBA00022729"/>
    </source>
</evidence>
<evidence type="ECO:0000256" key="7">
    <source>
        <dbReference type="SAM" id="Phobius"/>
    </source>
</evidence>
<keyword evidence="7" id="KW-0472">Membrane</keyword>
<keyword evidence="7" id="KW-1133">Transmembrane helix</keyword>
<comment type="similarity">
    <text evidence="2">Belongs to the GILT family.</text>
</comment>
<dbReference type="InterPro" id="IPR004911">
    <property type="entry name" value="Interferon-induced_GILT"/>
</dbReference>
<keyword evidence="3" id="KW-0964">Secreted</keyword>
<evidence type="ECO:0000256" key="6">
    <source>
        <dbReference type="SAM" id="MobiDB-lite"/>
    </source>
</evidence>
<reference evidence="8" key="1">
    <citation type="submission" date="2022-07" db="EMBL/GenBank/DDBJ databases">
        <title>Phylogenomic reconstructions and comparative analyses of Kickxellomycotina fungi.</title>
        <authorList>
            <person name="Reynolds N.K."/>
            <person name="Stajich J.E."/>
            <person name="Barry K."/>
            <person name="Grigoriev I.V."/>
            <person name="Crous P."/>
            <person name="Smith M.E."/>
        </authorList>
    </citation>
    <scope>NUCLEOTIDE SEQUENCE</scope>
    <source>
        <strain evidence="8">NRRL 1565</strain>
    </source>
</reference>
<dbReference type="InterPro" id="IPR036249">
    <property type="entry name" value="Thioredoxin-like_sf"/>
</dbReference>
<keyword evidence="5" id="KW-0325">Glycoprotein</keyword>
<name>A0A9W8HW87_9FUNG</name>
<keyword evidence="7" id="KW-0812">Transmembrane</keyword>
<evidence type="ECO:0000256" key="2">
    <source>
        <dbReference type="ARBA" id="ARBA00005679"/>
    </source>
</evidence>
<feature type="region of interest" description="Disordered" evidence="6">
    <location>
        <begin position="1"/>
        <end position="27"/>
    </location>
</feature>
<evidence type="ECO:0000313" key="9">
    <source>
        <dbReference type="Proteomes" id="UP001140094"/>
    </source>
</evidence>
<evidence type="ECO:0000256" key="1">
    <source>
        <dbReference type="ARBA" id="ARBA00004613"/>
    </source>
</evidence>
<keyword evidence="4" id="KW-0732">Signal</keyword>
<dbReference type="SUPFAM" id="SSF52833">
    <property type="entry name" value="Thioredoxin-like"/>
    <property type="match status" value="1"/>
</dbReference>
<evidence type="ECO:0000256" key="5">
    <source>
        <dbReference type="ARBA" id="ARBA00023180"/>
    </source>
</evidence>
<accession>A0A9W8HW87</accession>
<evidence type="ECO:0000256" key="3">
    <source>
        <dbReference type="ARBA" id="ARBA00022525"/>
    </source>
</evidence>
<proteinExistence type="inferred from homology"/>
<feature type="transmembrane region" description="Helical" evidence="7">
    <location>
        <begin position="35"/>
        <end position="56"/>
    </location>
</feature>
<evidence type="ECO:0008006" key="10">
    <source>
        <dbReference type="Google" id="ProtNLM"/>
    </source>
</evidence>
<dbReference type="Pfam" id="PF03227">
    <property type="entry name" value="GILT"/>
    <property type="match status" value="1"/>
</dbReference>
<dbReference type="Proteomes" id="UP001140094">
    <property type="component" value="Unassembled WGS sequence"/>
</dbReference>
<feature type="compositionally biased region" description="Basic and acidic residues" evidence="6">
    <location>
        <begin position="1"/>
        <end position="18"/>
    </location>
</feature>
<keyword evidence="9" id="KW-1185">Reference proteome</keyword>
<sequence>MDKTGLIKPKGDNDRNDIEASMPPQRTATSSRCKARLLATIVAIVVAAAVLLSLQLCGKLTAWSPFSIGSGDRVADEQSLGIYRPDIVAPSRDDKVQVELFVMSRCPDAVKVETVFSEVIPAVYSIMDVQLNFIAKLDPNSTLEAHCGHGEAECRGNIDELCALRHRGDLPTFWRFLSCLNSHFKDIGKDPDLTLQCASNAGLDTAAFLNCATQQEGRDLLKQSIENTEFAGVARSATVYINGKNRCVEDGGWRECPGGHSPSDFIRDICAAYKGSRPRPSICAQYP</sequence>
<organism evidence="8 9">
    <name type="scientific">Coemansia guatemalensis</name>
    <dbReference type="NCBI Taxonomy" id="2761395"/>
    <lineage>
        <taxon>Eukaryota</taxon>
        <taxon>Fungi</taxon>
        <taxon>Fungi incertae sedis</taxon>
        <taxon>Zoopagomycota</taxon>
        <taxon>Kickxellomycotina</taxon>
        <taxon>Kickxellomycetes</taxon>
        <taxon>Kickxellales</taxon>
        <taxon>Kickxellaceae</taxon>
        <taxon>Coemansia</taxon>
    </lineage>
</organism>
<dbReference type="PANTHER" id="PTHR13234">
    <property type="entry name" value="GAMMA-INTERFERON INDUCIBLE LYSOSOMAL THIOL REDUCTASE GILT"/>
    <property type="match status" value="1"/>
</dbReference>
<dbReference type="PANTHER" id="PTHR13234:SF8">
    <property type="entry name" value="GAMMA-INTERFERON-INDUCIBLE LYSOSOMAL THIOL REDUCTASE"/>
    <property type="match status" value="1"/>
</dbReference>
<dbReference type="Gene3D" id="3.40.30.10">
    <property type="entry name" value="Glutaredoxin"/>
    <property type="match status" value="1"/>
</dbReference>
<comment type="subcellular location">
    <subcellularLocation>
        <location evidence="1">Secreted</location>
    </subcellularLocation>
</comment>
<dbReference type="AlphaFoldDB" id="A0A9W8HW87"/>
<dbReference type="OrthoDB" id="958254at2759"/>
<comment type="caution">
    <text evidence="8">The sequence shown here is derived from an EMBL/GenBank/DDBJ whole genome shotgun (WGS) entry which is preliminary data.</text>
</comment>
<evidence type="ECO:0000313" key="8">
    <source>
        <dbReference type="EMBL" id="KAJ2805517.1"/>
    </source>
</evidence>
<protein>
    <recommendedName>
        <fullName evidence="10">Gamma interferon inducible lysosomal thiol reductase</fullName>
    </recommendedName>
</protein>
<dbReference type="GO" id="GO:0005576">
    <property type="term" value="C:extracellular region"/>
    <property type="evidence" value="ECO:0007669"/>
    <property type="project" value="UniProtKB-SubCell"/>
</dbReference>